<dbReference type="PANTHER" id="PTHR10155">
    <property type="entry name" value="PHOSPHATIDYLINOSITOL 3-KINASE REGULATORY SUBUNIT"/>
    <property type="match status" value="1"/>
</dbReference>
<dbReference type="InterPro" id="IPR036860">
    <property type="entry name" value="SH2_dom_sf"/>
</dbReference>
<feature type="compositionally biased region" description="Low complexity" evidence="3">
    <location>
        <begin position="87"/>
        <end position="108"/>
    </location>
</feature>
<organism evidence="7">
    <name type="scientific">Hymenolepis diminuta</name>
    <name type="common">Rat tapeworm</name>
    <dbReference type="NCBI Taxonomy" id="6216"/>
    <lineage>
        <taxon>Eukaryota</taxon>
        <taxon>Metazoa</taxon>
        <taxon>Spiralia</taxon>
        <taxon>Lophotrochozoa</taxon>
        <taxon>Platyhelminthes</taxon>
        <taxon>Cestoda</taxon>
        <taxon>Eucestoda</taxon>
        <taxon>Cyclophyllidea</taxon>
        <taxon>Hymenolepididae</taxon>
        <taxon>Hymenolepis</taxon>
    </lineage>
</organism>
<feature type="domain" description="SH2" evidence="4">
    <location>
        <begin position="661"/>
        <end position="755"/>
    </location>
</feature>
<accession>A0A158QFN1</accession>
<dbReference type="OrthoDB" id="5914531at2759"/>
<dbReference type="STRING" id="6216.A0A158QFN1"/>
<feature type="region of interest" description="Disordered" evidence="3">
    <location>
        <begin position="1"/>
        <end position="232"/>
    </location>
</feature>
<dbReference type="SUPFAM" id="SSF55550">
    <property type="entry name" value="SH2 domain"/>
    <property type="match status" value="1"/>
</dbReference>
<reference evidence="5 6" key="2">
    <citation type="submission" date="2018-11" db="EMBL/GenBank/DDBJ databases">
        <authorList>
            <consortium name="Pathogen Informatics"/>
        </authorList>
    </citation>
    <scope>NUCLEOTIDE SEQUENCE [LARGE SCALE GENOMIC DNA]</scope>
</reference>
<feature type="compositionally biased region" description="Low complexity" evidence="3">
    <location>
        <begin position="461"/>
        <end position="477"/>
    </location>
</feature>
<dbReference type="SMART" id="SM00252">
    <property type="entry name" value="SH2"/>
    <property type="match status" value="1"/>
</dbReference>
<gene>
    <name evidence="5" type="ORF">HDID_LOCUS9143</name>
</gene>
<dbReference type="PANTHER" id="PTHR10155:SF6">
    <property type="entry name" value="SRC-LIKE-ADAPTER 2"/>
    <property type="match status" value="1"/>
</dbReference>
<dbReference type="GO" id="GO:0005942">
    <property type="term" value="C:phosphatidylinositol 3-kinase complex"/>
    <property type="evidence" value="ECO:0007669"/>
    <property type="project" value="TreeGrafter"/>
</dbReference>
<feature type="compositionally biased region" description="Low complexity" evidence="3">
    <location>
        <begin position="190"/>
        <end position="202"/>
    </location>
</feature>
<protein>
    <submittedName>
        <fullName evidence="7">SH2 domain-containing protein</fullName>
    </submittedName>
</protein>
<evidence type="ECO:0000256" key="1">
    <source>
        <dbReference type="ARBA" id="ARBA00022999"/>
    </source>
</evidence>
<feature type="region of interest" description="Disordered" evidence="3">
    <location>
        <begin position="493"/>
        <end position="539"/>
    </location>
</feature>
<feature type="region of interest" description="Disordered" evidence="3">
    <location>
        <begin position="351"/>
        <end position="371"/>
    </location>
</feature>
<dbReference type="Pfam" id="PF00017">
    <property type="entry name" value="SH2"/>
    <property type="match status" value="1"/>
</dbReference>
<feature type="compositionally biased region" description="Polar residues" evidence="3">
    <location>
        <begin position="36"/>
        <end position="53"/>
    </location>
</feature>
<proteinExistence type="predicted"/>
<name>A0A158QFN1_HYMDI</name>
<dbReference type="EMBL" id="UYSG01011222">
    <property type="protein sequence ID" value="VDL61461.1"/>
    <property type="molecule type" value="Genomic_DNA"/>
</dbReference>
<evidence type="ECO:0000313" key="5">
    <source>
        <dbReference type="EMBL" id="VDL61461.1"/>
    </source>
</evidence>
<evidence type="ECO:0000313" key="7">
    <source>
        <dbReference type="WBParaSite" id="HDID_0000914501-mRNA-1"/>
    </source>
</evidence>
<evidence type="ECO:0000256" key="3">
    <source>
        <dbReference type="SAM" id="MobiDB-lite"/>
    </source>
</evidence>
<feature type="compositionally biased region" description="Low complexity" evidence="3">
    <location>
        <begin position="497"/>
        <end position="510"/>
    </location>
</feature>
<feature type="compositionally biased region" description="Polar residues" evidence="3">
    <location>
        <begin position="522"/>
        <end position="535"/>
    </location>
</feature>
<evidence type="ECO:0000313" key="6">
    <source>
        <dbReference type="Proteomes" id="UP000274504"/>
    </source>
</evidence>
<dbReference type="AlphaFoldDB" id="A0A158QFN1"/>
<evidence type="ECO:0000256" key="2">
    <source>
        <dbReference type="PROSITE-ProRule" id="PRU00191"/>
    </source>
</evidence>
<sequence length="755" mass="80394">MASPPIGTGSSPGHSPLARVGGSCRVHSQSPPPPKTVTSQPNHHNPSTPQTQLLARDHRVRQKPGHNPSSSPVVERRHRNLSPKQQAATPSNSASPALSNSPNLSNGPVVLQGNTQISHHPASPFAPIARTTPTTTLTTNGSHRAVSPTLIGTAPSVRSHSDVTAPIPSHFPHLQHIQQNTTGSPPLPPTQSQSQTSQPTTTFCSSGAGPGPRQISDDECTSQGPRASRRRRDLVATYEEAWDVKMSRRLGGMDVSRLAEALPNGSNGGGNKFHRNDLIRASDRPLRSPAAVGVYRTPSLSPVLTSTEGVVMRPRAAPRVNNYRNSSNETVCNREMLASPFRLKQNRVASPTLHASASPQPGESASPANSDTPITDYDYAYNRSWSMGVQLNLSLNLASNADASTDQTLDQLRGSKPCSPLSGASSPPPPPPHRSIMTPTLTQFSPPQSPNPIRRHRRDGPASPIGGCGSSSPPLVQQPVVFRGGVRNRGVHNPLASGVPVVSSSISPHSPSEDSTVKGGDTSDTSATPSGTVSNPVPLPHMSRLLTDWDNMSTDSCEEPWDVRHGKVISQLTSSRFIDPSEVLSAVANGNHNGSSANGGNVYANGHSGVGEGQKNGNGVVIPPALGISPPVSCQSPLARSPSNVKVVQVQSLKPLNEQPWFHPNLTRVGAEKRLRLEPEGSFLVRNSETNKNEYSLTVKHNGFLHMRITRDAQGQFVLGEYSQPYPSIPHMISHYEQTQVPVKGADSVTLCHPR</sequence>
<feature type="region of interest" description="Disordered" evidence="3">
    <location>
        <begin position="406"/>
        <end position="477"/>
    </location>
</feature>
<dbReference type="GO" id="GO:0046854">
    <property type="term" value="P:phosphatidylinositol phosphate biosynthetic process"/>
    <property type="evidence" value="ECO:0007669"/>
    <property type="project" value="TreeGrafter"/>
</dbReference>
<dbReference type="InterPro" id="IPR000980">
    <property type="entry name" value="SH2"/>
</dbReference>
<evidence type="ECO:0000259" key="4">
    <source>
        <dbReference type="PROSITE" id="PS50001"/>
    </source>
</evidence>
<dbReference type="GO" id="GO:0046935">
    <property type="term" value="F:1-phosphatidylinositol-3-kinase regulator activity"/>
    <property type="evidence" value="ECO:0007669"/>
    <property type="project" value="TreeGrafter"/>
</dbReference>
<dbReference type="Gene3D" id="3.30.505.10">
    <property type="entry name" value="SH2 domain"/>
    <property type="match status" value="1"/>
</dbReference>
<reference evidence="7" key="1">
    <citation type="submission" date="2016-04" db="UniProtKB">
        <authorList>
            <consortium name="WormBaseParasite"/>
        </authorList>
    </citation>
    <scope>IDENTIFICATION</scope>
</reference>
<dbReference type="WBParaSite" id="HDID_0000914501-mRNA-1">
    <property type="protein sequence ID" value="HDID_0000914501-mRNA-1"/>
    <property type="gene ID" value="HDID_0000914501"/>
</dbReference>
<keyword evidence="1 2" id="KW-0727">SH2 domain</keyword>
<dbReference type="Proteomes" id="UP000274504">
    <property type="component" value="Unassembled WGS sequence"/>
</dbReference>
<dbReference type="PROSITE" id="PS50001">
    <property type="entry name" value="SH2"/>
    <property type="match status" value="1"/>
</dbReference>
<dbReference type="PRINTS" id="PR00401">
    <property type="entry name" value="SH2DOMAIN"/>
</dbReference>